<name>A0A1B1AHT7_9PROT</name>
<dbReference type="PROSITE" id="PS00211">
    <property type="entry name" value="ABC_TRANSPORTER_1"/>
    <property type="match status" value="2"/>
</dbReference>
<sequence>MLEISDLTFRFGPRPLFENANAFIAEGWKVGLVGRNGTGKSTLLTLIRDEVGKANASIRIRRGARMGFVAQEAPQVETPLLDLVMAADEEMTSLLKEAETAEDPQRIADIHMRLAEIDGYSGEARASAIMVGLGFEQEDLRRPAREFSGGWRMRAALAGVLFSAPDLLILDEPTNYLDLEGAAWLEEYLRDYPHTVICVSHDREMLNRSVTHILALDDKKLEVFVGGYDAYLKKKAERMALAAGMKAKQDAQKAHLQKFIDRFRAKASKAAQAQSRIKQLEKMQDIAVPLEERTIPFHFDNPVELASPLVVLDEADCGYIVGKPVLKRVSLRLDHDDRIVIIGPNGQGKTTLVKSIAARLALLNGKRVASGKAVMGYFSQDQLDELRAGETVLEHVRDLEPDWAPPKLRSLAARMGFGVEKIDTKVEKLSGGEKVRLLLGLMAHRKPHVLILDEPTSHLDIDSREALIHAINGYEGAVLLITHDIYLAEACADRLWLVYHGRARQYDGDLEDYRKLVAAADRPADEGDKPSSMAAAVQADAKPKHSKYTLTRKLEAAEKEIEQANQALARIDAALADPDLFTKDQKRGESLLKERSHAATALAKAEASWLEASEALEGA</sequence>
<dbReference type="RefSeq" id="WP_066770597.1">
    <property type="nucleotide sequence ID" value="NZ_CP013244.1"/>
</dbReference>
<feature type="domain" description="ABC transporter" evidence="5">
    <location>
        <begin position="309"/>
        <end position="525"/>
    </location>
</feature>
<dbReference type="EMBL" id="CP013244">
    <property type="protein sequence ID" value="ANP46129.1"/>
    <property type="molecule type" value="Genomic_DNA"/>
</dbReference>
<dbReference type="Gene3D" id="3.40.50.300">
    <property type="entry name" value="P-loop containing nucleotide triphosphate hydrolases"/>
    <property type="match status" value="2"/>
</dbReference>
<dbReference type="InterPro" id="IPR017871">
    <property type="entry name" value="ABC_transporter-like_CS"/>
</dbReference>
<dbReference type="InterPro" id="IPR050611">
    <property type="entry name" value="ABCF"/>
</dbReference>
<proteinExistence type="predicted"/>
<dbReference type="Proteomes" id="UP000092498">
    <property type="component" value="Chromosome"/>
</dbReference>
<dbReference type="InterPro" id="IPR032781">
    <property type="entry name" value="ABC_tran_Xtn"/>
</dbReference>
<organism evidence="6 7">
    <name type="scientific">Candidatus Viadribacter manganicus</name>
    <dbReference type="NCBI Taxonomy" id="1759059"/>
    <lineage>
        <taxon>Bacteria</taxon>
        <taxon>Pseudomonadati</taxon>
        <taxon>Pseudomonadota</taxon>
        <taxon>Alphaproteobacteria</taxon>
        <taxon>Hyphomonadales</taxon>
        <taxon>Hyphomonadaceae</taxon>
        <taxon>Candidatus Viadribacter</taxon>
    </lineage>
</organism>
<dbReference type="PROSITE" id="PS50893">
    <property type="entry name" value="ABC_TRANSPORTER_2"/>
    <property type="match status" value="2"/>
</dbReference>
<dbReference type="Pfam" id="PF12848">
    <property type="entry name" value="ABC_tran_Xtn"/>
    <property type="match status" value="1"/>
</dbReference>
<dbReference type="InterPro" id="IPR037118">
    <property type="entry name" value="Val-tRNA_synth_C_sf"/>
</dbReference>
<dbReference type="SMART" id="SM00382">
    <property type="entry name" value="AAA"/>
    <property type="match status" value="2"/>
</dbReference>
<dbReference type="STRING" id="1759059.ATE48_09450"/>
<gene>
    <name evidence="6" type="ORF">ATE48_09450</name>
</gene>
<feature type="coiled-coil region" evidence="4">
    <location>
        <begin position="547"/>
        <end position="574"/>
    </location>
</feature>
<evidence type="ECO:0000256" key="3">
    <source>
        <dbReference type="ARBA" id="ARBA00022840"/>
    </source>
</evidence>
<keyword evidence="7" id="KW-1185">Reference proteome</keyword>
<keyword evidence="3" id="KW-0067">ATP-binding</keyword>
<dbReference type="PANTHER" id="PTHR19211:SF14">
    <property type="entry name" value="ATP-BINDING CASSETTE SUB-FAMILY F MEMBER 1"/>
    <property type="match status" value="1"/>
</dbReference>
<evidence type="ECO:0000256" key="4">
    <source>
        <dbReference type="SAM" id="Coils"/>
    </source>
</evidence>
<dbReference type="InterPro" id="IPR032524">
    <property type="entry name" value="ABC_tran_C"/>
</dbReference>
<dbReference type="Pfam" id="PF16326">
    <property type="entry name" value="ABC_tran_CTD"/>
    <property type="match status" value="1"/>
</dbReference>
<keyword evidence="6" id="KW-0808">Transferase</keyword>
<keyword evidence="4" id="KW-0175">Coiled coil</keyword>
<dbReference type="InParanoid" id="A0A1B1AHT7"/>
<dbReference type="AlphaFoldDB" id="A0A1B1AHT7"/>
<dbReference type="GO" id="GO:0016740">
    <property type="term" value="F:transferase activity"/>
    <property type="evidence" value="ECO:0007669"/>
    <property type="project" value="UniProtKB-KW"/>
</dbReference>
<dbReference type="InterPro" id="IPR003439">
    <property type="entry name" value="ABC_transporter-like_ATP-bd"/>
</dbReference>
<dbReference type="CDD" id="cd03221">
    <property type="entry name" value="ABCF_EF-3"/>
    <property type="match status" value="2"/>
</dbReference>
<dbReference type="GO" id="GO:0016887">
    <property type="term" value="F:ATP hydrolysis activity"/>
    <property type="evidence" value="ECO:0007669"/>
    <property type="project" value="InterPro"/>
</dbReference>
<evidence type="ECO:0000256" key="2">
    <source>
        <dbReference type="ARBA" id="ARBA00022741"/>
    </source>
</evidence>
<dbReference type="FunCoup" id="A0A1B1AHT7">
    <property type="interactions" value="458"/>
</dbReference>
<dbReference type="PANTHER" id="PTHR19211">
    <property type="entry name" value="ATP-BINDING TRANSPORT PROTEIN-RELATED"/>
    <property type="match status" value="1"/>
</dbReference>
<keyword evidence="1" id="KW-0677">Repeat</keyword>
<evidence type="ECO:0000259" key="5">
    <source>
        <dbReference type="PROSITE" id="PS50893"/>
    </source>
</evidence>
<dbReference type="SUPFAM" id="SSF52540">
    <property type="entry name" value="P-loop containing nucleoside triphosphate hydrolases"/>
    <property type="match status" value="2"/>
</dbReference>
<dbReference type="OrthoDB" id="9808609at2"/>
<evidence type="ECO:0000313" key="6">
    <source>
        <dbReference type="EMBL" id="ANP46129.1"/>
    </source>
</evidence>
<dbReference type="InterPro" id="IPR027417">
    <property type="entry name" value="P-loop_NTPase"/>
</dbReference>
<dbReference type="GO" id="GO:0005524">
    <property type="term" value="F:ATP binding"/>
    <property type="evidence" value="ECO:0007669"/>
    <property type="project" value="UniProtKB-KW"/>
</dbReference>
<dbReference type="GO" id="GO:0003677">
    <property type="term" value="F:DNA binding"/>
    <property type="evidence" value="ECO:0007669"/>
    <property type="project" value="InterPro"/>
</dbReference>
<dbReference type="FunFam" id="3.40.50.300:FF:000011">
    <property type="entry name" value="Putative ABC transporter ATP-binding component"/>
    <property type="match status" value="1"/>
</dbReference>
<dbReference type="KEGG" id="cbot:ATE48_09450"/>
<dbReference type="Pfam" id="PF00005">
    <property type="entry name" value="ABC_tran"/>
    <property type="match status" value="2"/>
</dbReference>
<dbReference type="InterPro" id="IPR003593">
    <property type="entry name" value="AAA+_ATPase"/>
</dbReference>
<dbReference type="Gene3D" id="1.10.287.380">
    <property type="entry name" value="Valyl-tRNA synthetase, C-terminal domain"/>
    <property type="match status" value="1"/>
</dbReference>
<accession>A0A1B1AHT7</accession>
<evidence type="ECO:0000313" key="7">
    <source>
        <dbReference type="Proteomes" id="UP000092498"/>
    </source>
</evidence>
<feature type="domain" description="ABC transporter" evidence="5">
    <location>
        <begin position="2"/>
        <end position="243"/>
    </location>
</feature>
<reference evidence="6 7" key="1">
    <citation type="submission" date="2015-11" db="EMBL/GenBank/DDBJ databases">
        <title>Whole-Genome Sequence of Candidatus Oderbacter manganicum from the National Park Lower Oder Valley, Germany.</title>
        <authorList>
            <person name="Braun B."/>
            <person name="Liere K."/>
            <person name="Szewzyk U."/>
        </authorList>
    </citation>
    <scope>NUCLEOTIDE SEQUENCE [LARGE SCALE GENOMIC DNA]</scope>
    <source>
        <strain evidence="6 7">OTSz_A_272</strain>
    </source>
</reference>
<keyword evidence="2" id="KW-0547">Nucleotide-binding</keyword>
<protein>
    <submittedName>
        <fullName evidence="6">Glycosyl transferase family 1</fullName>
    </submittedName>
</protein>
<evidence type="ECO:0000256" key="1">
    <source>
        <dbReference type="ARBA" id="ARBA00022737"/>
    </source>
</evidence>